<proteinExistence type="predicted"/>
<dbReference type="Pfam" id="PF17921">
    <property type="entry name" value="Integrase_H2C2"/>
    <property type="match status" value="1"/>
</dbReference>
<dbReference type="GO" id="GO:0003676">
    <property type="term" value="F:nucleic acid binding"/>
    <property type="evidence" value="ECO:0007669"/>
    <property type="project" value="InterPro"/>
</dbReference>
<dbReference type="InterPro" id="IPR012337">
    <property type="entry name" value="RNaseH-like_sf"/>
</dbReference>
<sequence length="1052" mass="119850">MCVKILLLRGENVTSRYQTIHRTYLHTEATRAPASRGGAPHRGLRRIQGARGDPPINSRRTAAQPPFVTSCSGEPALSHTFYQHKYTPQILEQIYTHHRYSPDLLYPGSLPGDPDQLLPSCYITQWIPQSDKFTFKNKNNDTNDKPLTKRMLLSQISKLFDPLGWLTPITIKAKLLFQTVWTTVEGWDDIIPESLTKDWRKLQADMCLIEAFDIPRWLMTKALENIDYHSHNITVHAWTDSMIVLGWLQGDPKKWKSFVANRVKQVTSAIPASSWRYVKSEENAVDCATRGLTPAQLQHHSLWWEGPQWIKNPELQLQTPIVTSAVDNNIQMEAKNKQVNSAKLQPSDIVLELLYRHSKLSHVTRIVAWILRSKTSRTNKPAYLTSAELTNALHTIIRNVQLHEFGDDITRLKAKQNVSRRSPLLSLNPFLDQNGILRLGGRLTKSALPDDMKKPIILSSKSRLTELIIKQAHEVLLHGGPRLTLTYLRRKYWILAGHRTVKSQLHRCVTCRRYSPQQNNQLMADLPKPRVTISRPFTHTGVDYTGHVEVKANKGRGIRTLKGYIAVFVCLATKAIHLEMVTDLDTPSFLAAFKRFCARRGKPEACYSDQGTNFIGADRILKQQYQDCLKCIDTTFLKDVSEMGVTWHFHAPAWPTAGGLWEAAVKSMKYHLYRVIGNQKLTYEEFTTLLCQIEACLNSRPLCTLTEADTELDILTPGHFLIGGPIHSVAEPETEQIDIRKRWQLVRKMSNDFWKTWSNEYLTQLQSRSKWKTSQKDLQINDIVCIKEENLPAGRWGMGRVVETFPGTDKRYNMQVSNSICNINLKTNKGVTYCNTERTADCSDKWVKLHDGDTWLYACCKECLVRIICPGAMTSKRLLGNGLIKLHEGCVVKGDDFTIYAHDELNSKLIVQNSVIEVPKMSPLNEVINTSIPTQDFQMEVHDKQFDKINEDIQTLKEQSAIVTVSSHDLHHYIMIYGVLTFGVVAVIVISCYMCKIKGQIKQNNRDIEMSAVRPNAISVNVDQCRAMSQSVLSVDQATSPMMKRLVKFDKT</sequence>
<evidence type="ECO:0000313" key="4">
    <source>
        <dbReference type="EMBL" id="CAG9137855.1"/>
    </source>
</evidence>
<keyword evidence="2" id="KW-0812">Transmembrane</keyword>
<dbReference type="InterPro" id="IPR036397">
    <property type="entry name" value="RNaseH_sf"/>
</dbReference>
<gene>
    <name evidence="4" type="ORF">PLXY2_LOCUS16108</name>
</gene>
<dbReference type="EMBL" id="CAJHNJ030000434">
    <property type="protein sequence ID" value="CAG9137855.1"/>
    <property type="molecule type" value="Genomic_DNA"/>
</dbReference>
<dbReference type="Gene3D" id="1.10.340.70">
    <property type="match status" value="1"/>
</dbReference>
<comment type="caution">
    <text evidence="4">The sequence shown here is derived from an EMBL/GenBank/DDBJ whole genome shotgun (WGS) entry which is preliminary data.</text>
</comment>
<evidence type="ECO:0000259" key="3">
    <source>
        <dbReference type="PROSITE" id="PS50994"/>
    </source>
</evidence>
<evidence type="ECO:0000256" key="1">
    <source>
        <dbReference type="SAM" id="MobiDB-lite"/>
    </source>
</evidence>
<dbReference type="InterPro" id="IPR041588">
    <property type="entry name" value="Integrase_H2C2"/>
</dbReference>
<dbReference type="GO" id="GO:0015074">
    <property type="term" value="P:DNA integration"/>
    <property type="evidence" value="ECO:0007669"/>
    <property type="project" value="InterPro"/>
</dbReference>
<dbReference type="InterPro" id="IPR040676">
    <property type="entry name" value="DUF5641"/>
</dbReference>
<reference evidence="4" key="1">
    <citation type="submission" date="2020-11" db="EMBL/GenBank/DDBJ databases">
        <authorList>
            <person name="Whiteford S."/>
        </authorList>
    </citation>
    <scope>NUCLEOTIDE SEQUENCE</scope>
</reference>
<evidence type="ECO:0000313" key="5">
    <source>
        <dbReference type="Proteomes" id="UP000653454"/>
    </source>
</evidence>
<name>A0A8S4G9U4_PLUXY</name>
<dbReference type="InterPro" id="IPR001584">
    <property type="entry name" value="Integrase_cat-core"/>
</dbReference>
<dbReference type="Pfam" id="PF18701">
    <property type="entry name" value="DUF5641"/>
    <property type="match status" value="1"/>
</dbReference>
<protein>
    <submittedName>
        <fullName evidence="4">(diamondback moth) hypothetical protein</fullName>
    </submittedName>
</protein>
<evidence type="ECO:0000256" key="2">
    <source>
        <dbReference type="SAM" id="Phobius"/>
    </source>
</evidence>
<dbReference type="InterPro" id="IPR008042">
    <property type="entry name" value="Retrotrans_Pao"/>
</dbReference>
<organism evidence="4 5">
    <name type="scientific">Plutella xylostella</name>
    <name type="common">Diamondback moth</name>
    <name type="synonym">Plutella maculipennis</name>
    <dbReference type="NCBI Taxonomy" id="51655"/>
    <lineage>
        <taxon>Eukaryota</taxon>
        <taxon>Metazoa</taxon>
        <taxon>Ecdysozoa</taxon>
        <taxon>Arthropoda</taxon>
        <taxon>Hexapoda</taxon>
        <taxon>Insecta</taxon>
        <taxon>Pterygota</taxon>
        <taxon>Neoptera</taxon>
        <taxon>Endopterygota</taxon>
        <taxon>Lepidoptera</taxon>
        <taxon>Glossata</taxon>
        <taxon>Ditrysia</taxon>
        <taxon>Yponomeutoidea</taxon>
        <taxon>Plutellidae</taxon>
        <taxon>Plutella</taxon>
    </lineage>
</organism>
<feature type="domain" description="Integrase catalytic" evidence="3">
    <location>
        <begin position="532"/>
        <end position="725"/>
    </location>
</feature>
<dbReference type="PROSITE" id="PS50994">
    <property type="entry name" value="INTEGRASE"/>
    <property type="match status" value="1"/>
</dbReference>
<dbReference type="Pfam" id="PF05380">
    <property type="entry name" value="Peptidase_A17"/>
    <property type="match status" value="1"/>
</dbReference>
<accession>A0A8S4G9U4</accession>
<feature type="transmembrane region" description="Helical" evidence="2">
    <location>
        <begin position="974"/>
        <end position="995"/>
    </location>
</feature>
<keyword evidence="5" id="KW-1185">Reference proteome</keyword>
<feature type="region of interest" description="Disordered" evidence="1">
    <location>
        <begin position="30"/>
        <end position="67"/>
    </location>
</feature>
<dbReference type="Gene3D" id="3.30.420.10">
    <property type="entry name" value="Ribonuclease H-like superfamily/Ribonuclease H"/>
    <property type="match status" value="1"/>
</dbReference>
<dbReference type="PANTHER" id="PTHR47331">
    <property type="entry name" value="PHD-TYPE DOMAIN-CONTAINING PROTEIN"/>
    <property type="match status" value="1"/>
</dbReference>
<keyword evidence="2" id="KW-1133">Transmembrane helix</keyword>
<dbReference type="SUPFAM" id="SSF53098">
    <property type="entry name" value="Ribonuclease H-like"/>
    <property type="match status" value="1"/>
</dbReference>
<dbReference type="AlphaFoldDB" id="A0A8S4G9U4"/>
<dbReference type="Proteomes" id="UP000653454">
    <property type="component" value="Unassembled WGS sequence"/>
</dbReference>
<keyword evidence="2" id="KW-0472">Membrane</keyword>